<keyword evidence="2" id="KW-1185">Reference proteome</keyword>
<reference evidence="1" key="2">
    <citation type="journal article" date="2020" name="Nat. Commun.">
        <title>Large-scale genome sequencing of mycorrhizal fungi provides insights into the early evolution of symbiotic traits.</title>
        <authorList>
            <person name="Miyauchi S."/>
            <person name="Kiss E."/>
            <person name="Kuo A."/>
            <person name="Drula E."/>
            <person name="Kohler A."/>
            <person name="Sanchez-Garcia M."/>
            <person name="Morin E."/>
            <person name="Andreopoulos B."/>
            <person name="Barry K.W."/>
            <person name="Bonito G."/>
            <person name="Buee M."/>
            <person name="Carver A."/>
            <person name="Chen C."/>
            <person name="Cichocki N."/>
            <person name="Clum A."/>
            <person name="Culley D."/>
            <person name="Crous P.W."/>
            <person name="Fauchery L."/>
            <person name="Girlanda M."/>
            <person name="Hayes R.D."/>
            <person name="Keri Z."/>
            <person name="LaButti K."/>
            <person name="Lipzen A."/>
            <person name="Lombard V."/>
            <person name="Magnuson J."/>
            <person name="Maillard F."/>
            <person name="Murat C."/>
            <person name="Nolan M."/>
            <person name="Ohm R.A."/>
            <person name="Pangilinan J."/>
            <person name="Pereira M.F."/>
            <person name="Perotto S."/>
            <person name="Peter M."/>
            <person name="Pfister S."/>
            <person name="Riley R."/>
            <person name="Sitrit Y."/>
            <person name="Stielow J.B."/>
            <person name="Szollosi G."/>
            <person name="Zifcakova L."/>
            <person name="Stursova M."/>
            <person name="Spatafora J.W."/>
            <person name="Tedersoo L."/>
            <person name="Vaario L.M."/>
            <person name="Yamada A."/>
            <person name="Yan M."/>
            <person name="Wang P."/>
            <person name="Xu J."/>
            <person name="Bruns T."/>
            <person name="Baldrian P."/>
            <person name="Vilgalys R."/>
            <person name="Dunand C."/>
            <person name="Henrissat B."/>
            <person name="Grigoriev I.V."/>
            <person name="Hibbett D."/>
            <person name="Nagy L.G."/>
            <person name="Martin F.M."/>
        </authorList>
    </citation>
    <scope>NUCLEOTIDE SEQUENCE</scope>
    <source>
        <strain evidence="1">BED1</strain>
    </source>
</reference>
<dbReference type="EMBL" id="WHUW01000037">
    <property type="protein sequence ID" value="KAF8432970.1"/>
    <property type="molecule type" value="Genomic_DNA"/>
</dbReference>
<evidence type="ECO:0000313" key="2">
    <source>
        <dbReference type="Proteomes" id="UP001194468"/>
    </source>
</evidence>
<dbReference type="Proteomes" id="UP001194468">
    <property type="component" value="Unassembled WGS sequence"/>
</dbReference>
<name>A0AAD4BKV0_BOLED</name>
<organism evidence="1 2">
    <name type="scientific">Boletus edulis BED1</name>
    <dbReference type="NCBI Taxonomy" id="1328754"/>
    <lineage>
        <taxon>Eukaryota</taxon>
        <taxon>Fungi</taxon>
        <taxon>Dikarya</taxon>
        <taxon>Basidiomycota</taxon>
        <taxon>Agaricomycotina</taxon>
        <taxon>Agaricomycetes</taxon>
        <taxon>Agaricomycetidae</taxon>
        <taxon>Boletales</taxon>
        <taxon>Boletineae</taxon>
        <taxon>Boletaceae</taxon>
        <taxon>Boletoideae</taxon>
        <taxon>Boletus</taxon>
    </lineage>
</organism>
<evidence type="ECO:0000313" key="1">
    <source>
        <dbReference type="EMBL" id="KAF8432970.1"/>
    </source>
</evidence>
<gene>
    <name evidence="1" type="ORF">L210DRAFT_3557197</name>
</gene>
<protein>
    <submittedName>
        <fullName evidence="1">Uncharacterized protein</fullName>
    </submittedName>
</protein>
<reference evidence="1" key="1">
    <citation type="submission" date="2019-10" db="EMBL/GenBank/DDBJ databases">
        <authorList>
            <consortium name="DOE Joint Genome Institute"/>
            <person name="Kuo A."/>
            <person name="Miyauchi S."/>
            <person name="Kiss E."/>
            <person name="Drula E."/>
            <person name="Kohler A."/>
            <person name="Sanchez-Garcia M."/>
            <person name="Andreopoulos B."/>
            <person name="Barry K.W."/>
            <person name="Bonito G."/>
            <person name="Buee M."/>
            <person name="Carver A."/>
            <person name="Chen C."/>
            <person name="Cichocki N."/>
            <person name="Clum A."/>
            <person name="Culley D."/>
            <person name="Crous P.W."/>
            <person name="Fauchery L."/>
            <person name="Girlanda M."/>
            <person name="Hayes R."/>
            <person name="Keri Z."/>
            <person name="LaButti K."/>
            <person name="Lipzen A."/>
            <person name="Lombard V."/>
            <person name="Magnuson J."/>
            <person name="Maillard F."/>
            <person name="Morin E."/>
            <person name="Murat C."/>
            <person name="Nolan M."/>
            <person name="Ohm R."/>
            <person name="Pangilinan J."/>
            <person name="Pereira M."/>
            <person name="Perotto S."/>
            <person name="Peter M."/>
            <person name="Riley R."/>
            <person name="Sitrit Y."/>
            <person name="Stielow B."/>
            <person name="Szollosi G."/>
            <person name="Zifcakova L."/>
            <person name="Stursova M."/>
            <person name="Spatafora J.W."/>
            <person name="Tedersoo L."/>
            <person name="Vaario L.-M."/>
            <person name="Yamada A."/>
            <person name="Yan M."/>
            <person name="Wang P."/>
            <person name="Xu J."/>
            <person name="Bruns T."/>
            <person name="Baldrian P."/>
            <person name="Vilgalys R."/>
            <person name="Henrissat B."/>
            <person name="Grigoriev I.V."/>
            <person name="Hibbett D."/>
            <person name="Nagy L.G."/>
            <person name="Martin F.M."/>
        </authorList>
    </citation>
    <scope>NUCLEOTIDE SEQUENCE</scope>
    <source>
        <strain evidence="1">BED1</strain>
    </source>
</reference>
<proteinExistence type="predicted"/>
<comment type="caution">
    <text evidence="1">The sequence shown here is derived from an EMBL/GenBank/DDBJ whole genome shotgun (WGS) entry which is preliminary data.</text>
</comment>
<sequence>MIAQYCPSCSHHKDCRRPRPIQRQLIVHTSTSSDTTGLVPCHRPCPPCPSVQP</sequence>
<dbReference type="AlphaFoldDB" id="A0AAD4BKV0"/>
<accession>A0AAD4BKV0</accession>